<evidence type="ECO:0000259" key="2">
    <source>
        <dbReference type="Pfam" id="PF08595"/>
    </source>
</evidence>
<feature type="compositionally biased region" description="Polar residues" evidence="1">
    <location>
        <begin position="281"/>
        <end position="293"/>
    </location>
</feature>
<gene>
    <name evidence="3" type="ORF">M501DRAFT_998675</name>
</gene>
<dbReference type="InterPro" id="IPR039602">
    <property type="entry name" value="Rxt2"/>
</dbReference>
<feature type="region of interest" description="Disordered" evidence="1">
    <location>
        <begin position="255"/>
        <end position="358"/>
    </location>
</feature>
<evidence type="ECO:0000313" key="3">
    <source>
        <dbReference type="EMBL" id="KAF2842390.1"/>
    </source>
</evidence>
<evidence type="ECO:0000256" key="1">
    <source>
        <dbReference type="SAM" id="MobiDB-lite"/>
    </source>
</evidence>
<dbReference type="GO" id="GO:0033698">
    <property type="term" value="C:Rpd3L complex"/>
    <property type="evidence" value="ECO:0007669"/>
    <property type="project" value="TreeGrafter"/>
</dbReference>
<evidence type="ECO:0000313" key="4">
    <source>
        <dbReference type="Proteomes" id="UP000799429"/>
    </source>
</evidence>
<dbReference type="AlphaFoldDB" id="A0A9P4SIF9"/>
<comment type="caution">
    <text evidence="3">The sequence shown here is derived from an EMBL/GenBank/DDBJ whole genome shotgun (WGS) entry which is preliminary data.</text>
</comment>
<dbReference type="OrthoDB" id="441210at2759"/>
<proteinExistence type="predicted"/>
<dbReference type="InterPro" id="IPR013904">
    <property type="entry name" value="RXT2_N"/>
</dbReference>
<protein>
    <recommendedName>
        <fullName evidence="2">Transcriptional regulatory protein RXT2 N-terminal domain-containing protein</fullName>
    </recommendedName>
</protein>
<feature type="region of interest" description="Disordered" evidence="1">
    <location>
        <begin position="219"/>
        <end position="242"/>
    </location>
</feature>
<dbReference type="Pfam" id="PF08595">
    <property type="entry name" value="RXT2_N"/>
    <property type="match status" value="1"/>
</dbReference>
<dbReference type="PANTHER" id="PTHR28232">
    <property type="entry name" value="TRANSCRIPTIONAL REGULATORY PROTEIN RXT2"/>
    <property type="match status" value="1"/>
</dbReference>
<feature type="compositionally biased region" description="Basic residues" evidence="1">
    <location>
        <begin position="465"/>
        <end position="475"/>
    </location>
</feature>
<dbReference type="PANTHER" id="PTHR28232:SF1">
    <property type="entry name" value="TRANSCRIPTIONAL REGULATORY PROTEIN RXT2"/>
    <property type="match status" value="1"/>
</dbReference>
<accession>A0A9P4SIF9</accession>
<feature type="region of interest" description="Disordered" evidence="1">
    <location>
        <begin position="450"/>
        <end position="475"/>
    </location>
</feature>
<keyword evidence="4" id="KW-1185">Reference proteome</keyword>
<sequence>MAATQALIAETITAMKRAVQRADESSESDDQIYYPTNRANKLKRKARYVQQGRLDNGAGPKSYKRKIGHANYERYIIHRNPPRYDVDGEIVDLDDNDIDSDALSEQDENPWAGIKIENTLAPLTSLTQLATHPSWSAPYQSRALKTMIEECRENLYREQNALWRAKELLTKFRGDETWAPVGIFATEYDELLLRNTIPARATASSATQSIQNGEQQLLEWDPSRSGADGLRTPPHNLNRANRDVDGLVMEDVQNSQLSAGTSPQITSNGVPVSSEGMKIENPTTNGESHNGMTDSIGVHSHNLDAPPRDNLPSPPEEDDTSSQANSHRMTTRRRARGPSNPASTTSSPAPTSETVPSVHPFFAFPTHLLTDRSLGLQPHIADQMRQILLLYVQKQDEVVRGAKELLDGLLAADRKRKEVLKWSKAEAHVGTMKDGEDWYDKEEWGLTEDLVKGKEEEEEVEVPGKKTRQRRRAGD</sequence>
<feature type="domain" description="Transcriptional regulatory protein RXT2 N-terminal" evidence="2">
    <location>
        <begin position="36"/>
        <end position="175"/>
    </location>
</feature>
<reference evidence="3" key="1">
    <citation type="journal article" date="2020" name="Stud. Mycol.">
        <title>101 Dothideomycetes genomes: a test case for predicting lifestyles and emergence of pathogens.</title>
        <authorList>
            <person name="Haridas S."/>
            <person name="Albert R."/>
            <person name="Binder M."/>
            <person name="Bloem J."/>
            <person name="Labutti K."/>
            <person name="Salamov A."/>
            <person name="Andreopoulos B."/>
            <person name="Baker S."/>
            <person name="Barry K."/>
            <person name="Bills G."/>
            <person name="Bluhm B."/>
            <person name="Cannon C."/>
            <person name="Castanera R."/>
            <person name="Culley D."/>
            <person name="Daum C."/>
            <person name="Ezra D."/>
            <person name="Gonzalez J."/>
            <person name="Henrissat B."/>
            <person name="Kuo A."/>
            <person name="Liang C."/>
            <person name="Lipzen A."/>
            <person name="Lutzoni F."/>
            <person name="Magnuson J."/>
            <person name="Mondo S."/>
            <person name="Nolan M."/>
            <person name="Ohm R."/>
            <person name="Pangilinan J."/>
            <person name="Park H.-J."/>
            <person name="Ramirez L."/>
            <person name="Alfaro M."/>
            <person name="Sun H."/>
            <person name="Tritt A."/>
            <person name="Yoshinaga Y."/>
            <person name="Zwiers L.-H."/>
            <person name="Turgeon B."/>
            <person name="Goodwin S."/>
            <person name="Spatafora J."/>
            <person name="Crous P."/>
            <person name="Grigoriev I."/>
        </authorList>
    </citation>
    <scope>NUCLEOTIDE SEQUENCE</scope>
    <source>
        <strain evidence="3">CBS 101060</strain>
    </source>
</reference>
<dbReference type="EMBL" id="MU006090">
    <property type="protein sequence ID" value="KAF2842390.1"/>
    <property type="molecule type" value="Genomic_DNA"/>
</dbReference>
<name>A0A9P4SIF9_9PEZI</name>
<feature type="compositionally biased region" description="Low complexity" evidence="1">
    <location>
        <begin position="338"/>
        <end position="358"/>
    </location>
</feature>
<dbReference type="Proteomes" id="UP000799429">
    <property type="component" value="Unassembled WGS sequence"/>
</dbReference>
<organism evidence="3 4">
    <name type="scientific">Patellaria atrata CBS 101060</name>
    <dbReference type="NCBI Taxonomy" id="1346257"/>
    <lineage>
        <taxon>Eukaryota</taxon>
        <taxon>Fungi</taxon>
        <taxon>Dikarya</taxon>
        <taxon>Ascomycota</taxon>
        <taxon>Pezizomycotina</taxon>
        <taxon>Dothideomycetes</taxon>
        <taxon>Dothideomycetes incertae sedis</taxon>
        <taxon>Patellariales</taxon>
        <taxon>Patellariaceae</taxon>
        <taxon>Patellaria</taxon>
    </lineage>
</organism>
<feature type="compositionally biased region" description="Polar residues" evidence="1">
    <location>
        <begin position="255"/>
        <end position="271"/>
    </location>
</feature>
<dbReference type="GO" id="GO:0005829">
    <property type="term" value="C:cytosol"/>
    <property type="evidence" value="ECO:0007669"/>
    <property type="project" value="TreeGrafter"/>
</dbReference>